<organism evidence="9 10">
    <name type="scientific">Acaulospora morrowiae</name>
    <dbReference type="NCBI Taxonomy" id="94023"/>
    <lineage>
        <taxon>Eukaryota</taxon>
        <taxon>Fungi</taxon>
        <taxon>Fungi incertae sedis</taxon>
        <taxon>Mucoromycota</taxon>
        <taxon>Glomeromycotina</taxon>
        <taxon>Glomeromycetes</taxon>
        <taxon>Diversisporales</taxon>
        <taxon>Acaulosporaceae</taxon>
        <taxon>Acaulospora</taxon>
    </lineage>
</organism>
<keyword evidence="5 7" id="KW-0472">Membrane</keyword>
<keyword evidence="10" id="KW-1185">Reference proteome</keyword>
<dbReference type="PANTHER" id="PTHR22950">
    <property type="entry name" value="AMINO ACID TRANSPORTER"/>
    <property type="match status" value="1"/>
</dbReference>
<feature type="non-terminal residue" evidence="9">
    <location>
        <position position="488"/>
    </location>
</feature>
<comment type="similarity">
    <text evidence="2">Belongs to the amino acid/polyamine transporter 2 family.</text>
</comment>
<dbReference type="InterPro" id="IPR013057">
    <property type="entry name" value="AA_transpt_TM"/>
</dbReference>
<evidence type="ECO:0000259" key="8">
    <source>
        <dbReference type="Pfam" id="PF01490"/>
    </source>
</evidence>
<dbReference type="Gene3D" id="1.20.1740.10">
    <property type="entry name" value="Amino acid/polyamine transporter I"/>
    <property type="match status" value="1"/>
</dbReference>
<dbReference type="Proteomes" id="UP000789342">
    <property type="component" value="Unassembled WGS sequence"/>
</dbReference>
<evidence type="ECO:0000256" key="7">
    <source>
        <dbReference type="SAM" id="Phobius"/>
    </source>
</evidence>
<dbReference type="GO" id="GO:0005774">
    <property type="term" value="C:vacuolar membrane"/>
    <property type="evidence" value="ECO:0007669"/>
    <property type="project" value="TreeGrafter"/>
</dbReference>
<evidence type="ECO:0000313" key="10">
    <source>
        <dbReference type="Proteomes" id="UP000789342"/>
    </source>
</evidence>
<proteinExistence type="inferred from homology"/>
<evidence type="ECO:0000256" key="4">
    <source>
        <dbReference type="ARBA" id="ARBA00022989"/>
    </source>
</evidence>
<feature type="transmembrane region" description="Helical" evidence="7">
    <location>
        <begin position="318"/>
        <end position="341"/>
    </location>
</feature>
<reference evidence="9" key="1">
    <citation type="submission" date="2021-06" db="EMBL/GenBank/DDBJ databases">
        <authorList>
            <person name="Kallberg Y."/>
            <person name="Tangrot J."/>
            <person name="Rosling A."/>
        </authorList>
    </citation>
    <scope>NUCLEOTIDE SEQUENCE</scope>
    <source>
        <strain evidence="9">CL551</strain>
    </source>
</reference>
<feature type="transmembrane region" description="Helical" evidence="7">
    <location>
        <begin position="220"/>
        <end position="237"/>
    </location>
</feature>
<gene>
    <name evidence="9" type="ORF">AMORRO_LOCUS14154</name>
</gene>
<feature type="transmembrane region" description="Helical" evidence="7">
    <location>
        <begin position="361"/>
        <end position="386"/>
    </location>
</feature>
<feature type="domain" description="Amino acid transporter transmembrane" evidence="8">
    <location>
        <begin position="105"/>
        <end position="483"/>
    </location>
</feature>
<feature type="transmembrane region" description="Helical" evidence="7">
    <location>
        <begin position="463"/>
        <end position="484"/>
    </location>
</feature>
<feature type="transmembrane region" description="Helical" evidence="7">
    <location>
        <begin position="285"/>
        <end position="306"/>
    </location>
</feature>
<accession>A0A9N9IEX1</accession>
<evidence type="ECO:0000256" key="1">
    <source>
        <dbReference type="ARBA" id="ARBA00004141"/>
    </source>
</evidence>
<dbReference type="Pfam" id="PF01490">
    <property type="entry name" value="Aa_trans"/>
    <property type="match status" value="1"/>
</dbReference>
<feature type="non-terminal residue" evidence="9">
    <location>
        <position position="1"/>
    </location>
</feature>
<dbReference type="OrthoDB" id="1684102at2759"/>
<protein>
    <submittedName>
        <fullName evidence="9">16156_t:CDS:1</fullName>
    </submittedName>
</protein>
<evidence type="ECO:0000256" key="2">
    <source>
        <dbReference type="ARBA" id="ARBA00008066"/>
    </source>
</evidence>
<comment type="caution">
    <text evidence="9">The sequence shown here is derived from an EMBL/GenBank/DDBJ whole genome shotgun (WGS) entry which is preliminary data.</text>
</comment>
<evidence type="ECO:0000256" key="6">
    <source>
        <dbReference type="SAM" id="MobiDB-lite"/>
    </source>
</evidence>
<evidence type="ECO:0000313" key="9">
    <source>
        <dbReference type="EMBL" id="CAG8732825.1"/>
    </source>
</evidence>
<feature type="transmembrane region" description="Helical" evidence="7">
    <location>
        <begin position="244"/>
        <end position="263"/>
    </location>
</feature>
<dbReference type="EMBL" id="CAJVPV010026917">
    <property type="protein sequence ID" value="CAG8732825.1"/>
    <property type="molecule type" value="Genomic_DNA"/>
</dbReference>
<keyword evidence="4 7" id="KW-1133">Transmembrane helix</keyword>
<dbReference type="GO" id="GO:0015179">
    <property type="term" value="F:L-amino acid transmembrane transporter activity"/>
    <property type="evidence" value="ECO:0007669"/>
    <property type="project" value="TreeGrafter"/>
</dbReference>
<feature type="transmembrane region" description="Helical" evidence="7">
    <location>
        <begin position="136"/>
        <end position="157"/>
    </location>
</feature>
<dbReference type="PANTHER" id="PTHR22950:SF666">
    <property type="entry name" value="VACUOLAR AMINO ACID TRANSPORTER 4"/>
    <property type="match status" value="1"/>
</dbReference>
<evidence type="ECO:0000256" key="3">
    <source>
        <dbReference type="ARBA" id="ARBA00022692"/>
    </source>
</evidence>
<feature type="transmembrane region" description="Helical" evidence="7">
    <location>
        <begin position="178"/>
        <end position="200"/>
    </location>
</feature>
<feature type="transmembrane region" description="Helical" evidence="7">
    <location>
        <begin position="407"/>
        <end position="424"/>
    </location>
</feature>
<name>A0A9N9IEX1_9GLOM</name>
<keyword evidence="3 7" id="KW-0812">Transmembrane</keyword>
<feature type="region of interest" description="Disordered" evidence="6">
    <location>
        <begin position="14"/>
        <end position="37"/>
    </location>
</feature>
<dbReference type="AlphaFoldDB" id="A0A9N9IEX1"/>
<feature type="transmembrane region" description="Helical" evidence="7">
    <location>
        <begin position="430"/>
        <end position="451"/>
    </location>
</feature>
<sequence length="488" mass="54800">YKWHQGIENAPMKRTRSRSLYIPRPSDPDTSNIREPGGFRRHHVIMKARKEGKQPPNLITRNFIDFLAMYGHFAGEDLSDDEEEEEFEDIDTEATPLISRENASASPAKAVFLLLKSFVGTGVMFLPKAFYNGGMVFSTIFLIAIAAISLCAFLLLVQTRFYIPYSFGDIGSALYGRWMRLAVLFSITISQIGFVCAYMIFVAKNIGAVVFELTGVQRDISFYIIIQIFVFAPLAMIRRISRLSFTALIADAFIMFGLLYLYYYDILTLSKNGVGKIAAFNSDDFALFIGTAVFTFEGIGLIIPIIESMKEPEKFPKVLTGVMIFITFIFTSIGVLSYAAFGDQIEDVVILNLPPDDTIVQAVQFLYALAILLSIPLQLFPAIRIMEQGLFSKSGKDDHYVKWQKNSFRLLTVVFCALIAYGGSSDPDKFVALIGSLACVPLCFLYPPLFHIKAAAHTWKSKLLDVFIFSFGLFSLIYTTYITLEKWG</sequence>
<evidence type="ECO:0000256" key="5">
    <source>
        <dbReference type="ARBA" id="ARBA00023136"/>
    </source>
</evidence>
<comment type="subcellular location">
    <subcellularLocation>
        <location evidence="1">Membrane</location>
        <topology evidence="1">Multi-pass membrane protein</topology>
    </subcellularLocation>
</comment>